<keyword evidence="9" id="KW-0238">DNA-binding</keyword>
<dbReference type="SUPFAM" id="SSF48150">
    <property type="entry name" value="DNA-glycosylase"/>
    <property type="match status" value="1"/>
</dbReference>
<evidence type="ECO:0000259" key="13">
    <source>
        <dbReference type="SMART" id="SM00478"/>
    </source>
</evidence>
<dbReference type="InterPro" id="IPR023170">
    <property type="entry name" value="HhH_base_excis_C"/>
</dbReference>
<evidence type="ECO:0000256" key="9">
    <source>
        <dbReference type="ARBA" id="ARBA00023125"/>
    </source>
</evidence>
<dbReference type="Pfam" id="PF00633">
    <property type="entry name" value="HHH"/>
    <property type="match status" value="1"/>
</dbReference>
<dbReference type="GO" id="GO:0006289">
    <property type="term" value="P:nucleotide-excision repair"/>
    <property type="evidence" value="ECO:0007669"/>
    <property type="project" value="TreeGrafter"/>
</dbReference>
<dbReference type="Gene3D" id="1.10.1670.10">
    <property type="entry name" value="Helix-hairpin-Helix base-excision DNA repair enzymes (C-terminal)"/>
    <property type="match status" value="1"/>
</dbReference>
<proteinExistence type="inferred from homology"/>
<comment type="caution">
    <text evidence="14">The sequence shown here is derived from an EMBL/GenBank/DDBJ whole genome shotgun (WGS) entry which is preliminary data.</text>
</comment>
<dbReference type="InterPro" id="IPR000445">
    <property type="entry name" value="HhH_motif"/>
</dbReference>
<keyword evidence="5" id="KW-0227">DNA damage</keyword>
<evidence type="ECO:0000256" key="3">
    <source>
        <dbReference type="ARBA" id="ARBA00022485"/>
    </source>
</evidence>
<reference evidence="14" key="1">
    <citation type="journal article" date="2020" name="mSystems">
        <title>Genome- and Community-Level Interaction Insights into Carbon Utilization and Element Cycling Functions of Hydrothermarchaeota in Hydrothermal Sediment.</title>
        <authorList>
            <person name="Zhou Z."/>
            <person name="Liu Y."/>
            <person name="Xu W."/>
            <person name="Pan J."/>
            <person name="Luo Z.H."/>
            <person name="Li M."/>
        </authorList>
    </citation>
    <scope>NUCLEOTIDE SEQUENCE [LARGE SCALE GENOMIC DNA]</scope>
    <source>
        <strain evidence="14">SpSt-914</strain>
    </source>
</reference>
<evidence type="ECO:0000256" key="1">
    <source>
        <dbReference type="ARBA" id="ARBA00001966"/>
    </source>
</evidence>
<name>A0A7V3PUQ5_UNCW3</name>
<evidence type="ECO:0000256" key="7">
    <source>
        <dbReference type="ARBA" id="ARBA00023004"/>
    </source>
</evidence>
<keyword evidence="11" id="KW-0456">Lyase</keyword>
<keyword evidence="7" id="KW-0408">Iron</keyword>
<comment type="similarity">
    <text evidence="2">Belongs to the Nth/MutY family.</text>
</comment>
<evidence type="ECO:0000256" key="6">
    <source>
        <dbReference type="ARBA" id="ARBA00022801"/>
    </source>
</evidence>
<dbReference type="PIRSF" id="PIRSF001435">
    <property type="entry name" value="Nth"/>
    <property type="match status" value="1"/>
</dbReference>
<dbReference type="FunFam" id="1.10.1670.10:FF:000001">
    <property type="entry name" value="Endonuclease III"/>
    <property type="match status" value="1"/>
</dbReference>
<evidence type="ECO:0000256" key="4">
    <source>
        <dbReference type="ARBA" id="ARBA00022723"/>
    </source>
</evidence>
<accession>A0A7V3PUQ5</accession>
<sequence length="193" mass="21668">MPDLDPWSVLLGAVLSTRTKDEVTVRAFRKLIAHAPDPIALAKLPPFRIRQLIYPVGFYRVKAKMLKNLASQLLTQYNGVVPRTRTELLRLPGVGPKVANIVLARAYHIPAIAVDTHVHRISNRLGLVQTITPKQTEHQLRQIVPQKFWTELNPLLVALGQTVCLPRQPRCPRCPLKKLCPKSGLNPPRVGQK</sequence>
<evidence type="ECO:0000256" key="2">
    <source>
        <dbReference type="ARBA" id="ARBA00008343"/>
    </source>
</evidence>
<dbReference type="SMART" id="SM00525">
    <property type="entry name" value="FES"/>
    <property type="match status" value="1"/>
</dbReference>
<dbReference type="PANTHER" id="PTHR43286:SF1">
    <property type="entry name" value="ENDONUCLEASE III-LIKE PROTEIN 1"/>
    <property type="match status" value="1"/>
</dbReference>
<dbReference type="SMART" id="SM00478">
    <property type="entry name" value="ENDO3c"/>
    <property type="match status" value="1"/>
</dbReference>
<evidence type="ECO:0000256" key="5">
    <source>
        <dbReference type="ARBA" id="ARBA00022763"/>
    </source>
</evidence>
<dbReference type="GO" id="GO:0000703">
    <property type="term" value="F:oxidized pyrimidine nucleobase lesion DNA N-glycosylase activity"/>
    <property type="evidence" value="ECO:0007669"/>
    <property type="project" value="TreeGrafter"/>
</dbReference>
<dbReference type="Pfam" id="PF00730">
    <property type="entry name" value="HhH-GPD"/>
    <property type="match status" value="1"/>
</dbReference>
<comment type="cofactor">
    <cofactor evidence="1">
        <name>[4Fe-4S] cluster</name>
        <dbReference type="ChEBI" id="CHEBI:49883"/>
    </cofactor>
</comment>
<dbReference type="GO" id="GO:0051539">
    <property type="term" value="F:4 iron, 4 sulfur cluster binding"/>
    <property type="evidence" value="ECO:0007669"/>
    <property type="project" value="UniProtKB-KW"/>
</dbReference>
<dbReference type="InterPro" id="IPR003651">
    <property type="entry name" value="Endonuclease3_FeS-loop_motif"/>
</dbReference>
<dbReference type="EMBL" id="DTMZ01000169">
    <property type="protein sequence ID" value="HGD13765.1"/>
    <property type="molecule type" value="Genomic_DNA"/>
</dbReference>
<dbReference type="InterPro" id="IPR003265">
    <property type="entry name" value="HhH-GPD_domain"/>
</dbReference>
<dbReference type="GO" id="GO:0006285">
    <property type="term" value="P:base-excision repair, AP site formation"/>
    <property type="evidence" value="ECO:0007669"/>
    <property type="project" value="TreeGrafter"/>
</dbReference>
<dbReference type="GO" id="GO:0016829">
    <property type="term" value="F:lyase activity"/>
    <property type="evidence" value="ECO:0007669"/>
    <property type="project" value="UniProtKB-KW"/>
</dbReference>
<dbReference type="Gene3D" id="1.10.340.30">
    <property type="entry name" value="Hypothetical protein, domain 2"/>
    <property type="match status" value="1"/>
</dbReference>
<keyword evidence="8" id="KW-0411">Iron-sulfur</keyword>
<keyword evidence="3" id="KW-0004">4Fe-4S</keyword>
<evidence type="ECO:0000256" key="12">
    <source>
        <dbReference type="ARBA" id="ARBA00023295"/>
    </source>
</evidence>
<dbReference type="GO" id="GO:0003906">
    <property type="term" value="F:DNA-(apurinic or apyrimidinic site) endonuclease activity"/>
    <property type="evidence" value="ECO:0007669"/>
    <property type="project" value="TreeGrafter"/>
</dbReference>
<keyword evidence="12" id="KW-0326">Glycosidase</keyword>
<keyword evidence="6" id="KW-0378">Hydrolase</keyword>
<evidence type="ECO:0000256" key="10">
    <source>
        <dbReference type="ARBA" id="ARBA00023204"/>
    </source>
</evidence>
<gene>
    <name evidence="14" type="ORF">ENX16_06800</name>
</gene>
<dbReference type="PANTHER" id="PTHR43286">
    <property type="entry name" value="ENDONUCLEASE III-LIKE PROTEIN 1"/>
    <property type="match status" value="1"/>
</dbReference>
<keyword evidence="14" id="KW-0255">Endonuclease</keyword>
<evidence type="ECO:0000256" key="8">
    <source>
        <dbReference type="ARBA" id="ARBA00023014"/>
    </source>
</evidence>
<organism evidence="14">
    <name type="scientific">candidate division WOR-3 bacterium</name>
    <dbReference type="NCBI Taxonomy" id="2052148"/>
    <lineage>
        <taxon>Bacteria</taxon>
        <taxon>Bacteria division WOR-3</taxon>
    </lineage>
</organism>
<evidence type="ECO:0000313" key="14">
    <source>
        <dbReference type="EMBL" id="HGD13765.1"/>
    </source>
</evidence>
<dbReference type="GO" id="GO:0003677">
    <property type="term" value="F:DNA binding"/>
    <property type="evidence" value="ECO:0007669"/>
    <property type="project" value="UniProtKB-KW"/>
</dbReference>
<evidence type="ECO:0000256" key="11">
    <source>
        <dbReference type="ARBA" id="ARBA00023239"/>
    </source>
</evidence>
<dbReference type="GO" id="GO:0046872">
    <property type="term" value="F:metal ion binding"/>
    <property type="evidence" value="ECO:0007669"/>
    <property type="project" value="UniProtKB-KW"/>
</dbReference>
<keyword evidence="4" id="KW-0479">Metal-binding</keyword>
<feature type="domain" description="HhH-GPD" evidence="13">
    <location>
        <begin position="15"/>
        <end position="162"/>
    </location>
</feature>
<dbReference type="FunFam" id="1.10.340.30:FF:000001">
    <property type="entry name" value="Endonuclease III"/>
    <property type="match status" value="1"/>
</dbReference>
<keyword evidence="14" id="KW-0540">Nuclease</keyword>
<protein>
    <submittedName>
        <fullName evidence="14">Endonuclease III</fullName>
    </submittedName>
</protein>
<dbReference type="CDD" id="cd00056">
    <property type="entry name" value="ENDO3c"/>
    <property type="match status" value="1"/>
</dbReference>
<dbReference type="AlphaFoldDB" id="A0A7V3PUQ5"/>
<dbReference type="InterPro" id="IPR011257">
    <property type="entry name" value="DNA_glycosylase"/>
</dbReference>
<keyword evidence="10" id="KW-0234">DNA repair</keyword>